<comment type="caution">
    <text evidence="1">The sequence shown here is derived from an EMBL/GenBank/DDBJ whole genome shotgun (WGS) entry which is preliminary data.</text>
</comment>
<dbReference type="RefSeq" id="WP_289586456.1">
    <property type="nucleotide sequence ID" value="NZ_JAUDDW010000035.1"/>
</dbReference>
<protein>
    <submittedName>
        <fullName evidence="1">Uncharacterized protein</fullName>
    </submittedName>
</protein>
<reference evidence="2" key="1">
    <citation type="submission" date="2023-06" db="EMBL/GenBank/DDBJ databases">
        <title>Identification and characterization of horizontal gene transfer across gut microbiota members of farm animals based on homology search.</title>
        <authorList>
            <person name="Zeman M."/>
            <person name="Kubasova T."/>
            <person name="Jahodarova E."/>
            <person name="Nykrynova M."/>
            <person name="Rychlik I."/>
        </authorList>
    </citation>
    <scope>NUCLEOTIDE SEQUENCE [LARGE SCALE GENOMIC DNA]</scope>
    <source>
        <strain evidence="2">161_Gplus</strain>
    </source>
</reference>
<dbReference type="Proteomes" id="UP001529343">
    <property type="component" value="Unassembled WGS sequence"/>
</dbReference>
<name>A0ABT7V1A8_9LACO</name>
<sequence length="84" mass="9820">MADGKDQDFLNFAADTVNKEKSSTSSPYRIGRKGTKTVRIPADLYDVVRRIDFEENRSMLDVLNQLIRIGLKDDQFKDYRKYLE</sequence>
<organism evidence="1 2">
    <name type="scientific">Limosilactobacillus pontis</name>
    <dbReference type="NCBI Taxonomy" id="35787"/>
    <lineage>
        <taxon>Bacteria</taxon>
        <taxon>Bacillati</taxon>
        <taxon>Bacillota</taxon>
        <taxon>Bacilli</taxon>
        <taxon>Lactobacillales</taxon>
        <taxon>Lactobacillaceae</taxon>
        <taxon>Limosilactobacillus</taxon>
    </lineage>
</organism>
<accession>A0ABT7V1A8</accession>
<keyword evidence="2" id="KW-1185">Reference proteome</keyword>
<evidence type="ECO:0000313" key="2">
    <source>
        <dbReference type="Proteomes" id="UP001529343"/>
    </source>
</evidence>
<gene>
    <name evidence="1" type="ORF">QUW44_07895</name>
</gene>
<dbReference type="EMBL" id="JAUDDW010000035">
    <property type="protein sequence ID" value="MDM8267065.1"/>
    <property type="molecule type" value="Genomic_DNA"/>
</dbReference>
<reference evidence="1 2" key="2">
    <citation type="submission" date="2023-06" db="EMBL/GenBank/DDBJ databases">
        <authorList>
            <person name="Zeman M."/>
            <person name="Kubasova T."/>
            <person name="Jahodarova E."/>
            <person name="Nykrynova M."/>
            <person name="Rychlik I."/>
        </authorList>
    </citation>
    <scope>NUCLEOTIDE SEQUENCE [LARGE SCALE GENOMIC DNA]</scope>
    <source>
        <strain evidence="1 2">161_Gplus</strain>
    </source>
</reference>
<evidence type="ECO:0000313" key="1">
    <source>
        <dbReference type="EMBL" id="MDM8267065.1"/>
    </source>
</evidence>
<proteinExistence type="predicted"/>